<keyword evidence="1" id="KW-0732">Signal</keyword>
<name>A0A4D6LJV3_VIGUN</name>
<dbReference type="AlphaFoldDB" id="A0A4D6LJV3"/>
<accession>A0A4D6LJV3</accession>
<evidence type="ECO:0000313" key="2">
    <source>
        <dbReference type="EMBL" id="QCD88992.1"/>
    </source>
</evidence>
<keyword evidence="3" id="KW-1185">Reference proteome</keyword>
<feature type="signal peptide" evidence="1">
    <location>
        <begin position="1"/>
        <end position="25"/>
    </location>
</feature>
<gene>
    <name evidence="2" type="ORF">DEO72_LG3g3546</name>
</gene>
<reference evidence="2 3" key="1">
    <citation type="submission" date="2019-04" db="EMBL/GenBank/DDBJ databases">
        <title>An improved genome assembly and genetic linkage map for asparagus bean, Vigna unguiculata ssp. sesquipedialis.</title>
        <authorList>
            <person name="Xia Q."/>
            <person name="Zhang R."/>
            <person name="Dong Y."/>
        </authorList>
    </citation>
    <scope>NUCLEOTIDE SEQUENCE [LARGE SCALE GENOMIC DNA]</scope>
    <source>
        <tissue evidence="2">Leaf</tissue>
    </source>
</reference>
<organism evidence="2 3">
    <name type="scientific">Vigna unguiculata</name>
    <name type="common">Cowpea</name>
    <dbReference type="NCBI Taxonomy" id="3917"/>
    <lineage>
        <taxon>Eukaryota</taxon>
        <taxon>Viridiplantae</taxon>
        <taxon>Streptophyta</taxon>
        <taxon>Embryophyta</taxon>
        <taxon>Tracheophyta</taxon>
        <taxon>Spermatophyta</taxon>
        <taxon>Magnoliopsida</taxon>
        <taxon>eudicotyledons</taxon>
        <taxon>Gunneridae</taxon>
        <taxon>Pentapetalae</taxon>
        <taxon>rosids</taxon>
        <taxon>fabids</taxon>
        <taxon>Fabales</taxon>
        <taxon>Fabaceae</taxon>
        <taxon>Papilionoideae</taxon>
        <taxon>50 kb inversion clade</taxon>
        <taxon>NPAAA clade</taxon>
        <taxon>indigoferoid/millettioid clade</taxon>
        <taxon>Phaseoleae</taxon>
        <taxon>Vigna</taxon>
    </lineage>
</organism>
<protein>
    <recommendedName>
        <fullName evidence="4">Transmembrane protein</fullName>
    </recommendedName>
</protein>
<evidence type="ECO:0000256" key="1">
    <source>
        <dbReference type="SAM" id="SignalP"/>
    </source>
</evidence>
<evidence type="ECO:0000313" key="3">
    <source>
        <dbReference type="Proteomes" id="UP000501690"/>
    </source>
</evidence>
<feature type="chain" id="PRO_5020021260" description="Transmembrane protein" evidence="1">
    <location>
        <begin position="26"/>
        <end position="74"/>
    </location>
</feature>
<dbReference type="Proteomes" id="UP000501690">
    <property type="component" value="Linkage Group LG3"/>
</dbReference>
<evidence type="ECO:0008006" key="4">
    <source>
        <dbReference type="Google" id="ProtNLM"/>
    </source>
</evidence>
<dbReference type="EMBL" id="CP039347">
    <property type="protein sequence ID" value="QCD88992.1"/>
    <property type="molecule type" value="Genomic_DNA"/>
</dbReference>
<sequence>MASKTIICVLFFLCLIFNFSTKTISAPNKVALDAASQLNADKLRVKPYIDLFIAYTYTKKKYVKFLMLESKDDT</sequence>
<proteinExistence type="predicted"/>